<name>A0A0P0CJ27_9FLAO</name>
<evidence type="ECO:0000256" key="13">
    <source>
        <dbReference type="ARBA" id="ARBA00023136"/>
    </source>
</evidence>
<dbReference type="FunFam" id="1.20.58.760:FF:000003">
    <property type="entry name" value="AFG3-like AAA ATPase 2"/>
    <property type="match status" value="1"/>
</dbReference>
<dbReference type="Gene3D" id="3.40.50.300">
    <property type="entry name" value="P-loop containing nucleotide triphosphate hydrolases"/>
    <property type="match status" value="1"/>
</dbReference>
<evidence type="ECO:0000256" key="12">
    <source>
        <dbReference type="ARBA" id="ARBA00023049"/>
    </source>
</evidence>
<dbReference type="PATRIC" id="fig|1736674.3.peg.2883"/>
<evidence type="ECO:0000256" key="15">
    <source>
        <dbReference type="RuleBase" id="RU003651"/>
    </source>
</evidence>
<dbReference type="RefSeq" id="WP_054729639.1">
    <property type="nucleotide sequence ID" value="NZ_CP012898.1"/>
</dbReference>
<evidence type="ECO:0000313" key="19">
    <source>
        <dbReference type="Proteomes" id="UP000057981"/>
    </source>
</evidence>
<dbReference type="STRING" id="1736674.APS56_14120"/>
<evidence type="ECO:0000256" key="16">
    <source>
        <dbReference type="SAM" id="Coils"/>
    </source>
</evidence>
<evidence type="ECO:0000256" key="14">
    <source>
        <dbReference type="HAMAP-Rule" id="MF_01458"/>
    </source>
</evidence>
<dbReference type="SUPFAM" id="SSF52540">
    <property type="entry name" value="P-loop containing nucleoside triphosphate hydrolases"/>
    <property type="match status" value="1"/>
</dbReference>
<sequence>MANNKKNIKENKPKFSPYWIYGIIIAILIAMSVFGNNGYQEENLTNPTQFFQFVEDGDVAKVEIVNKRIAKVYLTKEAAEKEIHKKSKPSTLIPTTAQLPNYKFEFGDLQNFENQLDEIIKEQNLNLEPIYTTEENHLGDFLLGILPFILLIGVWIFIMRRMSGGAGGGAGGQIFNIGKSKAKLFDQNTEVKTTFKDVAGLEGAKEEVQEIVDFLKHPEKYTSLGGKIPKGALLVGPPGTGKTLLARAVAGEAKVPFFSLSGSDFVEMFVGVGASRVRDLFKQAKEKSPSIIFIDEIDAIGRARGKNAMSGSNDERENTLNQLLTEMDGFGTNTNVIVLAATNRADILDKALMRAGRFDRQIYVDLPDIRERKEIFEVHLRPLKKAKDLDTEFLSKQTPGFSGADIANVCNEAALIAARNNKKAVDKQDFLDAVDRIIGGLEKKNKIITPSEKKAVAFHEAGHATVSWMLEHAAPLVKVTIVPRGRSLGAAWYLPEERLIVRPEQMLDEMCAALGGRAAEKVIFNKISTGALSDLEKVTKQARAMVTIYGLSDKIGNLTYYDSGQSEYGFTKPYSEQTAELIDKEISDIIENQYKRAVKLLEDNKDKLTELANVLLEKEVIFKDNLEKIFGERAFKKEEQIDIKVPKE</sequence>
<comment type="similarity">
    <text evidence="2 14">In the C-terminal section; belongs to the peptidase M41 family.</text>
</comment>
<dbReference type="GO" id="GO:0030163">
    <property type="term" value="P:protein catabolic process"/>
    <property type="evidence" value="ECO:0007669"/>
    <property type="project" value="UniProtKB-UniRule"/>
</dbReference>
<dbReference type="FunFam" id="3.40.50.300:FF:000001">
    <property type="entry name" value="ATP-dependent zinc metalloprotease FtsH"/>
    <property type="match status" value="1"/>
</dbReference>
<keyword evidence="14" id="KW-1003">Cell membrane</keyword>
<dbReference type="EC" id="3.4.24.-" evidence="14"/>
<keyword evidence="12 14" id="KW-0482">Metalloprotease</keyword>
<keyword evidence="13 14" id="KW-0472">Membrane</keyword>
<dbReference type="InterPro" id="IPR003593">
    <property type="entry name" value="AAA+_ATPase"/>
</dbReference>
<keyword evidence="9 14" id="KW-0862">Zinc</keyword>
<feature type="binding site" evidence="14">
    <location>
        <position position="459"/>
    </location>
    <ligand>
        <name>Zn(2+)</name>
        <dbReference type="ChEBI" id="CHEBI:29105"/>
        <note>catalytic</note>
    </ligand>
</feature>
<dbReference type="InterPro" id="IPR000642">
    <property type="entry name" value="Peptidase_M41"/>
</dbReference>
<evidence type="ECO:0000256" key="1">
    <source>
        <dbReference type="ARBA" id="ARBA00004141"/>
    </source>
</evidence>
<evidence type="ECO:0000256" key="7">
    <source>
        <dbReference type="ARBA" id="ARBA00022741"/>
    </source>
</evidence>
<gene>
    <name evidence="14" type="primary">ftsH</name>
    <name evidence="18" type="ORF">APS56_14120</name>
</gene>
<dbReference type="GO" id="GO:0016887">
    <property type="term" value="F:ATP hydrolysis activity"/>
    <property type="evidence" value="ECO:0007669"/>
    <property type="project" value="UniProtKB-UniRule"/>
</dbReference>
<dbReference type="FunFam" id="1.10.8.60:FF:000019">
    <property type="entry name" value="AFG3-like AAA ATPase 2"/>
    <property type="match status" value="1"/>
</dbReference>
<dbReference type="InterPro" id="IPR027417">
    <property type="entry name" value="P-loop_NTPase"/>
</dbReference>
<evidence type="ECO:0000256" key="3">
    <source>
        <dbReference type="ARBA" id="ARBA00010550"/>
    </source>
</evidence>
<evidence type="ECO:0000256" key="8">
    <source>
        <dbReference type="ARBA" id="ARBA00022801"/>
    </source>
</evidence>
<feature type="transmembrane region" description="Helical" evidence="14">
    <location>
        <begin position="141"/>
        <end position="158"/>
    </location>
</feature>
<dbReference type="AlphaFoldDB" id="A0A0P0CJ27"/>
<dbReference type="NCBIfam" id="TIGR01241">
    <property type="entry name" value="FtsH_fam"/>
    <property type="match status" value="1"/>
</dbReference>
<protein>
    <recommendedName>
        <fullName evidence="14">ATP-dependent zinc metalloprotease FtsH</fullName>
        <ecNumber evidence="14">3.4.24.-</ecNumber>
    </recommendedName>
</protein>
<feature type="binding site" evidence="14">
    <location>
        <position position="463"/>
    </location>
    <ligand>
        <name>Zn(2+)</name>
        <dbReference type="ChEBI" id="CHEBI:29105"/>
        <note>catalytic</note>
    </ligand>
</feature>
<dbReference type="GO" id="GO:0005886">
    <property type="term" value="C:plasma membrane"/>
    <property type="evidence" value="ECO:0007669"/>
    <property type="project" value="UniProtKB-SubCell"/>
</dbReference>
<evidence type="ECO:0000256" key="6">
    <source>
        <dbReference type="ARBA" id="ARBA00022723"/>
    </source>
</evidence>
<keyword evidence="16" id="KW-0175">Coiled coil</keyword>
<dbReference type="Pfam" id="PF00004">
    <property type="entry name" value="AAA"/>
    <property type="match status" value="1"/>
</dbReference>
<evidence type="ECO:0000259" key="17">
    <source>
        <dbReference type="SMART" id="SM00382"/>
    </source>
</evidence>
<dbReference type="OrthoDB" id="9809379at2"/>
<evidence type="ECO:0000256" key="10">
    <source>
        <dbReference type="ARBA" id="ARBA00022840"/>
    </source>
</evidence>
<dbReference type="InterPro" id="IPR011546">
    <property type="entry name" value="Pept_M41_FtsH_extracell"/>
</dbReference>
<dbReference type="HAMAP" id="MF_01458">
    <property type="entry name" value="FtsH"/>
    <property type="match status" value="1"/>
</dbReference>
<dbReference type="InterPro" id="IPR037219">
    <property type="entry name" value="Peptidase_M41-like"/>
</dbReference>
<evidence type="ECO:0000256" key="5">
    <source>
        <dbReference type="ARBA" id="ARBA00022692"/>
    </source>
</evidence>
<keyword evidence="6 14" id="KW-0479">Metal-binding</keyword>
<dbReference type="Gene3D" id="1.10.8.60">
    <property type="match status" value="1"/>
</dbReference>
<comment type="subcellular location">
    <subcellularLocation>
        <location evidence="14">Cell membrane</location>
        <topology evidence="14">Multi-pass membrane protein</topology>
        <orientation evidence="14">Cytoplasmic side</orientation>
    </subcellularLocation>
    <subcellularLocation>
        <location evidence="1">Membrane</location>
        <topology evidence="1">Multi-pass membrane protein</topology>
    </subcellularLocation>
</comment>
<dbReference type="GO" id="GO:0008270">
    <property type="term" value="F:zinc ion binding"/>
    <property type="evidence" value="ECO:0007669"/>
    <property type="project" value="UniProtKB-UniRule"/>
</dbReference>
<dbReference type="PANTHER" id="PTHR43655:SF2">
    <property type="entry name" value="AFG3 LIKE MATRIX AAA PEPTIDASE SUBUNIT 2, ISOFORM A"/>
    <property type="match status" value="1"/>
</dbReference>
<feature type="binding site" evidence="14">
    <location>
        <position position="534"/>
    </location>
    <ligand>
        <name>Zn(2+)</name>
        <dbReference type="ChEBI" id="CHEBI:29105"/>
        <note>catalytic</note>
    </ligand>
</feature>
<dbReference type="InterPro" id="IPR005936">
    <property type="entry name" value="FtsH"/>
</dbReference>
<evidence type="ECO:0000256" key="9">
    <source>
        <dbReference type="ARBA" id="ARBA00022833"/>
    </source>
</evidence>
<dbReference type="PROSITE" id="PS00674">
    <property type="entry name" value="AAA"/>
    <property type="match status" value="1"/>
</dbReference>
<reference evidence="18 19" key="1">
    <citation type="submission" date="2015-10" db="EMBL/GenBank/DDBJ databases">
        <authorList>
            <person name="Gilbert D.G."/>
        </authorList>
    </citation>
    <scope>NUCLEOTIDE SEQUENCE [LARGE SCALE GENOMIC DNA]</scope>
    <source>
        <strain evidence="19">HZ-22</strain>
    </source>
</reference>
<keyword evidence="7 14" id="KW-0547">Nucleotide-binding</keyword>
<evidence type="ECO:0000256" key="11">
    <source>
        <dbReference type="ARBA" id="ARBA00022989"/>
    </source>
</evidence>
<dbReference type="CDD" id="cd19501">
    <property type="entry name" value="RecA-like_FtsH"/>
    <property type="match status" value="1"/>
</dbReference>
<dbReference type="GO" id="GO:0005524">
    <property type="term" value="F:ATP binding"/>
    <property type="evidence" value="ECO:0007669"/>
    <property type="project" value="UniProtKB-UniRule"/>
</dbReference>
<feature type="transmembrane region" description="Helical" evidence="14">
    <location>
        <begin position="18"/>
        <end position="35"/>
    </location>
</feature>
<organism evidence="18 19">
    <name type="scientific">Pseudalgibacter alginicilyticus</name>
    <dbReference type="NCBI Taxonomy" id="1736674"/>
    <lineage>
        <taxon>Bacteria</taxon>
        <taxon>Pseudomonadati</taxon>
        <taxon>Bacteroidota</taxon>
        <taxon>Flavobacteriia</taxon>
        <taxon>Flavobacteriales</taxon>
        <taxon>Flavobacteriaceae</taxon>
        <taxon>Pseudalgibacter</taxon>
    </lineage>
</organism>
<dbReference type="GO" id="GO:0004222">
    <property type="term" value="F:metalloendopeptidase activity"/>
    <property type="evidence" value="ECO:0007669"/>
    <property type="project" value="InterPro"/>
</dbReference>
<comment type="similarity">
    <text evidence="3">In the N-terminal section; belongs to the AAA ATPase family.</text>
</comment>
<dbReference type="InterPro" id="IPR003959">
    <property type="entry name" value="ATPase_AAA_core"/>
</dbReference>
<accession>A0A0P0CJ27</accession>
<evidence type="ECO:0000256" key="4">
    <source>
        <dbReference type="ARBA" id="ARBA00022670"/>
    </source>
</evidence>
<dbReference type="InterPro" id="IPR003960">
    <property type="entry name" value="ATPase_AAA_CS"/>
</dbReference>
<dbReference type="GO" id="GO:0004176">
    <property type="term" value="F:ATP-dependent peptidase activity"/>
    <property type="evidence" value="ECO:0007669"/>
    <property type="project" value="InterPro"/>
</dbReference>
<dbReference type="SMART" id="SM00382">
    <property type="entry name" value="AAA"/>
    <property type="match status" value="1"/>
</dbReference>
<keyword evidence="10 14" id="KW-0067">ATP-binding</keyword>
<comment type="function">
    <text evidence="14">Acts as a processive, ATP-dependent zinc metallopeptidase for both cytoplasmic and membrane proteins. Plays a role in the quality control of integral membrane proteins.</text>
</comment>
<comment type="cofactor">
    <cofactor evidence="14">
        <name>Zn(2+)</name>
        <dbReference type="ChEBI" id="CHEBI:29105"/>
    </cofactor>
    <text evidence="14">Binds 1 zinc ion per subunit.</text>
</comment>
<dbReference type="Pfam" id="PF17862">
    <property type="entry name" value="AAA_lid_3"/>
    <property type="match status" value="1"/>
</dbReference>
<comment type="similarity">
    <text evidence="15">Belongs to the AAA ATPase family.</text>
</comment>
<keyword evidence="11 14" id="KW-1133">Transmembrane helix</keyword>
<comment type="subunit">
    <text evidence="14">Homohexamer.</text>
</comment>
<dbReference type="InterPro" id="IPR050928">
    <property type="entry name" value="ATP-dep_Zn_Metalloprotease"/>
</dbReference>
<feature type="active site" evidence="14">
    <location>
        <position position="460"/>
    </location>
</feature>
<keyword evidence="8 14" id="KW-0378">Hydrolase</keyword>
<dbReference type="Pfam" id="PF01434">
    <property type="entry name" value="Peptidase_M41"/>
    <property type="match status" value="1"/>
</dbReference>
<dbReference type="GO" id="GO:0006508">
    <property type="term" value="P:proteolysis"/>
    <property type="evidence" value="ECO:0007669"/>
    <property type="project" value="UniProtKB-KW"/>
</dbReference>
<proteinExistence type="inferred from homology"/>
<keyword evidence="4 14" id="KW-0645">Protease</keyword>
<feature type="binding site" evidence="14">
    <location>
        <begin position="236"/>
        <end position="243"/>
    </location>
    <ligand>
        <name>ATP</name>
        <dbReference type="ChEBI" id="CHEBI:30616"/>
    </ligand>
</feature>
<dbReference type="KEGG" id="ahz:APS56_14120"/>
<comment type="similarity">
    <text evidence="14">In the central section; belongs to the AAA ATPase family.</text>
</comment>
<dbReference type="Gene3D" id="1.20.58.760">
    <property type="entry name" value="Peptidase M41"/>
    <property type="match status" value="1"/>
</dbReference>
<dbReference type="InterPro" id="IPR041569">
    <property type="entry name" value="AAA_lid_3"/>
</dbReference>
<dbReference type="Pfam" id="PF06480">
    <property type="entry name" value="FtsH_ext"/>
    <property type="match status" value="1"/>
</dbReference>
<keyword evidence="19" id="KW-1185">Reference proteome</keyword>
<feature type="coiled-coil region" evidence="16">
    <location>
        <begin position="591"/>
        <end position="618"/>
    </location>
</feature>
<feature type="domain" description="AAA+ ATPase" evidence="17">
    <location>
        <begin position="228"/>
        <end position="368"/>
    </location>
</feature>
<dbReference type="SUPFAM" id="SSF140990">
    <property type="entry name" value="FtsH protease domain-like"/>
    <property type="match status" value="1"/>
</dbReference>
<dbReference type="Gene3D" id="3.40.1690.20">
    <property type="match status" value="1"/>
</dbReference>
<dbReference type="EMBL" id="CP012898">
    <property type="protein sequence ID" value="ALJ06199.1"/>
    <property type="molecule type" value="Genomic_DNA"/>
</dbReference>
<dbReference type="PANTHER" id="PTHR43655">
    <property type="entry name" value="ATP-DEPENDENT PROTEASE"/>
    <property type="match status" value="1"/>
</dbReference>
<dbReference type="Proteomes" id="UP000057981">
    <property type="component" value="Chromosome"/>
</dbReference>
<evidence type="ECO:0000256" key="2">
    <source>
        <dbReference type="ARBA" id="ARBA00010044"/>
    </source>
</evidence>
<keyword evidence="5 14" id="KW-0812">Transmembrane</keyword>
<evidence type="ECO:0000313" key="18">
    <source>
        <dbReference type="EMBL" id="ALJ06199.1"/>
    </source>
</evidence>